<evidence type="ECO:0000313" key="2">
    <source>
        <dbReference type="Proteomes" id="UP000469724"/>
    </source>
</evidence>
<name>A0A7K3NH08_9BACT</name>
<proteinExistence type="predicted"/>
<organism evidence="1 2">
    <name type="scientific">Desulfolutivibrio sulfodismutans</name>
    <dbReference type="NCBI Taxonomy" id="63561"/>
    <lineage>
        <taxon>Bacteria</taxon>
        <taxon>Pseudomonadati</taxon>
        <taxon>Thermodesulfobacteriota</taxon>
        <taxon>Desulfovibrionia</taxon>
        <taxon>Desulfovibrionales</taxon>
        <taxon>Desulfovibrionaceae</taxon>
        <taxon>Desulfolutivibrio</taxon>
    </lineage>
</organism>
<protein>
    <submittedName>
        <fullName evidence="1">Uncharacterized protein</fullName>
    </submittedName>
</protein>
<comment type="caution">
    <text evidence="1">The sequence shown here is derived from an EMBL/GenBank/DDBJ whole genome shotgun (WGS) entry which is preliminary data.</text>
</comment>
<accession>A0A7K3NH08</accession>
<dbReference type="AlphaFoldDB" id="A0A7K3NH08"/>
<dbReference type="EMBL" id="JAAGRQ010000005">
    <property type="protein sequence ID" value="NDY55486.1"/>
    <property type="molecule type" value="Genomic_DNA"/>
</dbReference>
<keyword evidence="2" id="KW-1185">Reference proteome</keyword>
<dbReference type="RefSeq" id="WP_163300542.1">
    <property type="nucleotide sequence ID" value="NZ_JAAGRQ010000005.1"/>
</dbReference>
<evidence type="ECO:0000313" key="1">
    <source>
        <dbReference type="EMBL" id="NDY55486.1"/>
    </source>
</evidence>
<dbReference type="Proteomes" id="UP000469724">
    <property type="component" value="Unassembled WGS sequence"/>
</dbReference>
<sequence length="115" mass="12270">MRSLLVAGILIIAVFAYLAASSRLDAPAAQHPGVTRYEAMAEYVRSLEAARRNLLVSAKLKSAGSSSRKVSSSRGGRGAYARGYRDGFDEGYATGAFLSASTRPNPLFFPIPTLQ</sequence>
<gene>
    <name evidence="1" type="ORF">G3N56_01840</name>
</gene>
<reference evidence="1 2" key="1">
    <citation type="submission" date="2020-02" db="EMBL/GenBank/DDBJ databases">
        <title>Comparative genomics of sulfur disproportionating microorganisms.</title>
        <authorList>
            <person name="Ward L.M."/>
            <person name="Bertran E."/>
            <person name="Johnston D.T."/>
        </authorList>
    </citation>
    <scope>NUCLEOTIDE SEQUENCE [LARGE SCALE GENOMIC DNA]</scope>
    <source>
        <strain evidence="1 2">DSM 3696</strain>
    </source>
</reference>